<feature type="domain" description="tRNA-splicing endonuclease subunit Sen54 N-terminal" evidence="4">
    <location>
        <begin position="38"/>
        <end position="97"/>
    </location>
</feature>
<dbReference type="AlphaFoldDB" id="A0AAF0UU19"/>
<keyword evidence="2" id="KW-0819">tRNA processing</keyword>
<dbReference type="GO" id="GO:0000214">
    <property type="term" value="C:tRNA-intron endonuclease complex"/>
    <property type="evidence" value="ECO:0007669"/>
    <property type="project" value="TreeGrafter"/>
</dbReference>
<evidence type="ECO:0000313" key="5">
    <source>
        <dbReference type="EMBL" id="WMV52780.1"/>
    </source>
</evidence>
<sequence length="276" mass="31322">MEANKWASFSEGTSDSEGYGEDPDDDDHCCAYASTDIPKLQFRKDISRSRWLDPLGMAEVVERKGGLWTTTGIVRYGKIYCFIEEILYLTEIGALHLLSKDDTPLSLEHVYNKVAEGKSGCSLEYYEAYKHLKSLGYIVGRHGIPWSVRRLKVNCVVNQDTPEPAQSKDEESRNSILISEMINNIQIGGLRLAFDVYPPNSRFRKSAPGDPCFVLCLARYDTLINAFFILSEYPPSKDEIENLERHSHGIPLKFCLVEHGRLSFFSFNKVELPILP</sequence>
<reference evidence="5" key="1">
    <citation type="submission" date="2023-08" db="EMBL/GenBank/DDBJ databases">
        <title>A de novo genome assembly of Solanum verrucosum Schlechtendal, a Mexican diploid species geographically isolated from the other diploid A-genome species in potato relatives.</title>
        <authorList>
            <person name="Hosaka K."/>
        </authorList>
    </citation>
    <scope>NUCLEOTIDE SEQUENCE</scope>
    <source>
        <tissue evidence="5">Young leaves</tissue>
    </source>
</reference>
<dbReference type="GO" id="GO:0000379">
    <property type="term" value="P:tRNA-type intron splice site recognition and cleavage"/>
    <property type="evidence" value="ECO:0007669"/>
    <property type="project" value="TreeGrafter"/>
</dbReference>
<dbReference type="InterPro" id="IPR024336">
    <property type="entry name" value="tRNA_splic_suSen54_N"/>
</dbReference>
<proteinExistence type="inferred from homology"/>
<accession>A0AAF0UU19</accession>
<evidence type="ECO:0000256" key="3">
    <source>
        <dbReference type="SAM" id="MobiDB-lite"/>
    </source>
</evidence>
<evidence type="ECO:0000259" key="4">
    <source>
        <dbReference type="Pfam" id="PF12928"/>
    </source>
</evidence>
<evidence type="ECO:0000256" key="2">
    <source>
        <dbReference type="ARBA" id="ARBA00022694"/>
    </source>
</evidence>
<protein>
    <recommendedName>
        <fullName evidence="4">tRNA-splicing endonuclease subunit Sen54 N-terminal domain-containing protein</fullName>
    </recommendedName>
</protein>
<evidence type="ECO:0000256" key="1">
    <source>
        <dbReference type="ARBA" id="ARBA00005736"/>
    </source>
</evidence>
<dbReference type="Proteomes" id="UP001234989">
    <property type="component" value="Chromosome 10"/>
</dbReference>
<name>A0AAF0UU19_SOLVR</name>
<comment type="similarity">
    <text evidence="1">Belongs to the SEN54 family.</text>
</comment>
<dbReference type="PANTHER" id="PTHR21027">
    <property type="entry name" value="TRNA-SPLICING ENDONUCLEASE SUBUNIT SEN54"/>
    <property type="match status" value="1"/>
</dbReference>
<dbReference type="Pfam" id="PF12928">
    <property type="entry name" value="tRNA_int_end_N2"/>
    <property type="match status" value="1"/>
</dbReference>
<dbReference type="EMBL" id="CP133621">
    <property type="protein sequence ID" value="WMV52780.1"/>
    <property type="molecule type" value="Genomic_DNA"/>
</dbReference>
<organism evidence="5 6">
    <name type="scientific">Solanum verrucosum</name>
    <dbReference type="NCBI Taxonomy" id="315347"/>
    <lineage>
        <taxon>Eukaryota</taxon>
        <taxon>Viridiplantae</taxon>
        <taxon>Streptophyta</taxon>
        <taxon>Embryophyta</taxon>
        <taxon>Tracheophyta</taxon>
        <taxon>Spermatophyta</taxon>
        <taxon>Magnoliopsida</taxon>
        <taxon>eudicotyledons</taxon>
        <taxon>Gunneridae</taxon>
        <taxon>Pentapetalae</taxon>
        <taxon>asterids</taxon>
        <taxon>lamiids</taxon>
        <taxon>Solanales</taxon>
        <taxon>Solanaceae</taxon>
        <taxon>Solanoideae</taxon>
        <taxon>Solaneae</taxon>
        <taxon>Solanum</taxon>
    </lineage>
</organism>
<dbReference type="PANTHER" id="PTHR21027:SF1">
    <property type="entry name" value="TRNA-SPLICING ENDONUCLEASE SUBUNIT SEN54"/>
    <property type="match status" value="1"/>
</dbReference>
<keyword evidence="6" id="KW-1185">Reference proteome</keyword>
<gene>
    <name evidence="5" type="ORF">MTR67_046165</name>
</gene>
<feature type="region of interest" description="Disordered" evidence="3">
    <location>
        <begin position="1"/>
        <end position="23"/>
    </location>
</feature>
<dbReference type="InterPro" id="IPR024337">
    <property type="entry name" value="tRNA_splic_suSen54"/>
</dbReference>
<evidence type="ECO:0000313" key="6">
    <source>
        <dbReference type="Proteomes" id="UP001234989"/>
    </source>
</evidence>